<dbReference type="PROSITE" id="PS01066">
    <property type="entry name" value="UPP_SYNTHASE"/>
    <property type="match status" value="1"/>
</dbReference>
<dbReference type="GO" id="GO:0016094">
    <property type="term" value="P:polyprenol biosynthetic process"/>
    <property type="evidence" value="ECO:0007669"/>
    <property type="project" value="TreeGrafter"/>
</dbReference>
<dbReference type="SUPFAM" id="SSF64005">
    <property type="entry name" value="Undecaprenyl diphosphate synthase"/>
    <property type="match status" value="1"/>
</dbReference>
<feature type="binding site" evidence="2">
    <location>
        <position position="71"/>
    </location>
    <ligand>
        <name>substrate</name>
    </ligand>
</feature>
<feature type="binding site" evidence="2">
    <location>
        <begin position="67"/>
        <end position="69"/>
    </location>
    <ligand>
        <name>substrate</name>
    </ligand>
</feature>
<feature type="binding site" evidence="2">
    <location>
        <position position="73"/>
    </location>
    <ligand>
        <name>substrate</name>
    </ligand>
</feature>
<comment type="caution">
    <text evidence="2">Lacks conserved residue(s) required for the propagation of feature annotation.</text>
</comment>
<dbReference type="InterPro" id="IPR018520">
    <property type="entry name" value="UPP_synth-like_CS"/>
</dbReference>
<reference evidence="3 4" key="1">
    <citation type="journal article" date="2016" name="Nat. Commun.">
        <title>Thousands of microbial genomes shed light on interconnected biogeochemical processes in an aquifer system.</title>
        <authorList>
            <person name="Anantharaman K."/>
            <person name="Brown C.T."/>
            <person name="Hug L.A."/>
            <person name="Sharon I."/>
            <person name="Castelle C.J."/>
            <person name="Probst A.J."/>
            <person name="Thomas B.C."/>
            <person name="Singh A."/>
            <person name="Wilkins M.J."/>
            <person name="Karaoz U."/>
            <person name="Brodie E.L."/>
            <person name="Williams K.H."/>
            <person name="Hubbard S.S."/>
            <person name="Banfield J.F."/>
        </authorList>
    </citation>
    <scope>NUCLEOTIDE SEQUENCE [LARGE SCALE GENOMIC DNA]</scope>
</reference>
<dbReference type="PANTHER" id="PTHR10291">
    <property type="entry name" value="DEHYDRODOLICHYL DIPHOSPHATE SYNTHASE FAMILY MEMBER"/>
    <property type="match status" value="1"/>
</dbReference>
<feature type="binding site" evidence="2">
    <location>
        <position position="182"/>
    </location>
    <ligand>
        <name>substrate</name>
    </ligand>
</feature>
<dbReference type="EC" id="2.5.1.-" evidence="2"/>
<dbReference type="PANTHER" id="PTHR10291:SF0">
    <property type="entry name" value="DEHYDRODOLICHYL DIPHOSPHATE SYNTHASE 2"/>
    <property type="match status" value="1"/>
</dbReference>
<evidence type="ECO:0000256" key="2">
    <source>
        <dbReference type="HAMAP-Rule" id="MF_01139"/>
    </source>
</evidence>
<sequence>MSGQKETVHTLAPACVGIIMDGNRRWAKERGLPTLEGHRVGLLETFRNTVRFVCARGIKHLVVYMFSTENWNREPAEVSYLMELFRESIQKEMKELGKEGVRIRFVGQRERFSQVLQQAMNDAEKETIQNDAITLWCCLSYGGRAEIVAAANAAAKNGEITEDTLTQNLWTAQMPEPDIIIRTSGEKRLSGFLTWQSVYSELFFTDTFWPDFTEKEFDTILTEFSQRKRRHGK</sequence>
<name>A0A1F6EWN7_9BACT</name>
<feature type="binding site" evidence="2">
    <location>
        <position position="38"/>
    </location>
    <ligand>
        <name>substrate</name>
    </ligand>
</feature>
<dbReference type="AlphaFoldDB" id="A0A1F6EWN7"/>
<dbReference type="Gene3D" id="3.40.1180.10">
    <property type="entry name" value="Decaprenyl diphosphate synthase-like"/>
    <property type="match status" value="1"/>
</dbReference>
<protein>
    <recommendedName>
        <fullName evidence="2">Isoprenyl transferase</fullName>
        <ecNumber evidence="2">2.5.1.-</ecNumber>
    </recommendedName>
</protein>
<keyword evidence="1 2" id="KW-0808">Transferase</keyword>
<comment type="caution">
    <text evidence="3">The sequence shown here is derived from an EMBL/GenBank/DDBJ whole genome shotgun (WGS) entry which is preliminary data.</text>
</comment>
<dbReference type="GO" id="GO:0000287">
    <property type="term" value="F:magnesium ion binding"/>
    <property type="evidence" value="ECO:0007669"/>
    <property type="project" value="UniProtKB-UniRule"/>
</dbReference>
<gene>
    <name evidence="3" type="ORF">A3A36_02595</name>
</gene>
<dbReference type="CDD" id="cd00475">
    <property type="entry name" value="Cis_IPPS"/>
    <property type="match status" value="1"/>
</dbReference>
<evidence type="ECO:0000256" key="1">
    <source>
        <dbReference type="ARBA" id="ARBA00022679"/>
    </source>
</evidence>
<proteinExistence type="inferred from homology"/>
<feature type="binding site" evidence="2">
    <location>
        <position position="21"/>
    </location>
    <ligand>
        <name>Mg(2+)</name>
        <dbReference type="ChEBI" id="CHEBI:18420"/>
    </ligand>
</feature>
<feature type="binding site" evidence="2">
    <location>
        <position position="26"/>
    </location>
    <ligand>
        <name>substrate</name>
    </ligand>
</feature>
<comment type="cofactor">
    <cofactor evidence="2">
        <name>Mg(2+)</name>
        <dbReference type="ChEBI" id="CHEBI:18420"/>
    </cofactor>
    <text evidence="2">Binds 2 magnesium ions per subunit.</text>
</comment>
<evidence type="ECO:0000313" key="4">
    <source>
        <dbReference type="Proteomes" id="UP000178811"/>
    </source>
</evidence>
<dbReference type="InterPro" id="IPR036424">
    <property type="entry name" value="UPP_synth-like_sf"/>
</dbReference>
<dbReference type="EMBL" id="MFLW01000025">
    <property type="protein sequence ID" value="OGG78044.1"/>
    <property type="molecule type" value="Genomic_DNA"/>
</dbReference>
<feature type="active site" evidence="2">
    <location>
        <position position="21"/>
    </location>
</feature>
<organism evidence="3 4">
    <name type="scientific">Candidatus Kaiserbacteria bacterium RIFCSPLOWO2_01_FULL_52_12b</name>
    <dbReference type="NCBI Taxonomy" id="1798509"/>
    <lineage>
        <taxon>Bacteria</taxon>
        <taxon>Candidatus Kaiseribacteriota</taxon>
    </lineage>
</organism>
<feature type="binding site" evidence="2">
    <location>
        <begin position="188"/>
        <end position="190"/>
    </location>
    <ligand>
        <name>substrate</name>
    </ligand>
</feature>
<feature type="binding site" evidence="2">
    <location>
        <begin position="22"/>
        <end position="25"/>
    </location>
    <ligand>
        <name>substrate</name>
    </ligand>
</feature>
<comment type="subunit">
    <text evidence="2">Homodimer.</text>
</comment>
<comment type="function">
    <text evidence="2">Catalyzes the condensation of isopentenyl diphosphate (IPP) with allylic pyrophosphates generating different type of terpenoids.</text>
</comment>
<comment type="similarity">
    <text evidence="2">Belongs to the UPP synthase family.</text>
</comment>
<keyword evidence="2" id="KW-0479">Metal-binding</keyword>
<dbReference type="GO" id="GO:0045547">
    <property type="term" value="F:ditrans,polycis-polyprenyl diphosphate synthase [(2E,6E)-farnesyl diphosphate specific] activity"/>
    <property type="evidence" value="ECO:0007669"/>
    <property type="project" value="TreeGrafter"/>
</dbReference>
<dbReference type="HAMAP" id="MF_01139">
    <property type="entry name" value="ISPT"/>
    <property type="match status" value="1"/>
</dbReference>
<dbReference type="InterPro" id="IPR001441">
    <property type="entry name" value="UPP_synth-like"/>
</dbReference>
<accession>A0A1F6EWN7</accession>
<dbReference type="Pfam" id="PF01255">
    <property type="entry name" value="Prenyltransf"/>
    <property type="match status" value="1"/>
</dbReference>
<evidence type="ECO:0000313" key="3">
    <source>
        <dbReference type="EMBL" id="OGG78044.1"/>
    </source>
</evidence>
<dbReference type="Proteomes" id="UP000178811">
    <property type="component" value="Unassembled WGS sequence"/>
</dbReference>
<keyword evidence="2" id="KW-0460">Magnesium</keyword>
<dbReference type="NCBIfam" id="TIGR00055">
    <property type="entry name" value="uppS"/>
    <property type="match status" value="1"/>
</dbReference>
<feature type="active site" description="Proton acceptor" evidence="2">
    <location>
        <position position="70"/>
    </location>
</feature>
<feature type="binding site" evidence="2">
    <location>
        <position position="201"/>
    </location>
    <ligand>
        <name>Mg(2+)</name>
        <dbReference type="ChEBI" id="CHEBI:18420"/>
    </ligand>
</feature>